<evidence type="ECO:0000313" key="6">
    <source>
        <dbReference type="EMBL" id="MDT0260286.1"/>
    </source>
</evidence>
<dbReference type="EMBL" id="JAVREH010000002">
    <property type="protein sequence ID" value="MDT0260286.1"/>
    <property type="molecule type" value="Genomic_DNA"/>
</dbReference>
<dbReference type="GO" id="GO:0016757">
    <property type="term" value="F:glycosyltransferase activity"/>
    <property type="evidence" value="ECO:0007669"/>
    <property type="project" value="UniProtKB-KW"/>
</dbReference>
<dbReference type="Proteomes" id="UP001183176">
    <property type="component" value="Unassembled WGS sequence"/>
</dbReference>
<dbReference type="Pfam" id="PF00535">
    <property type="entry name" value="Glycos_transf_2"/>
    <property type="match status" value="1"/>
</dbReference>
<evidence type="ECO:0000259" key="5">
    <source>
        <dbReference type="Pfam" id="PF00535"/>
    </source>
</evidence>
<evidence type="ECO:0000256" key="2">
    <source>
        <dbReference type="ARBA" id="ARBA00006739"/>
    </source>
</evidence>
<feature type="domain" description="Glycosyltransferase 2-like" evidence="5">
    <location>
        <begin position="9"/>
        <end position="134"/>
    </location>
</feature>
<evidence type="ECO:0000256" key="4">
    <source>
        <dbReference type="ARBA" id="ARBA00022679"/>
    </source>
</evidence>
<dbReference type="PANTHER" id="PTHR43179:SF12">
    <property type="entry name" value="GALACTOFURANOSYLTRANSFERASE GLFT2"/>
    <property type="match status" value="1"/>
</dbReference>
<dbReference type="SUPFAM" id="SSF53448">
    <property type="entry name" value="Nucleotide-diphospho-sugar transferases"/>
    <property type="match status" value="1"/>
</dbReference>
<keyword evidence="3 6" id="KW-0328">Glycosyltransferase</keyword>
<evidence type="ECO:0000256" key="3">
    <source>
        <dbReference type="ARBA" id="ARBA00022676"/>
    </source>
</evidence>
<name>A0ABU2J6B5_9ACTN</name>
<evidence type="ECO:0000313" key="7">
    <source>
        <dbReference type="Proteomes" id="UP001183176"/>
    </source>
</evidence>
<comment type="caution">
    <text evidence="6">The sequence shown here is derived from an EMBL/GenBank/DDBJ whole genome shotgun (WGS) entry which is preliminary data.</text>
</comment>
<reference evidence="7" key="1">
    <citation type="submission" date="2023-07" db="EMBL/GenBank/DDBJ databases">
        <title>30 novel species of actinomycetes from the DSMZ collection.</title>
        <authorList>
            <person name="Nouioui I."/>
        </authorList>
    </citation>
    <scope>NUCLEOTIDE SEQUENCE [LARGE SCALE GENOMIC DNA]</scope>
    <source>
        <strain evidence="7">DSM 44399</strain>
    </source>
</reference>
<dbReference type="Gene3D" id="3.90.550.10">
    <property type="entry name" value="Spore Coat Polysaccharide Biosynthesis Protein SpsA, Chain A"/>
    <property type="match status" value="1"/>
</dbReference>
<dbReference type="InterPro" id="IPR029044">
    <property type="entry name" value="Nucleotide-diphossugar_trans"/>
</dbReference>
<dbReference type="EC" id="2.4.-.-" evidence="6"/>
<evidence type="ECO:0000256" key="1">
    <source>
        <dbReference type="ARBA" id="ARBA00004776"/>
    </source>
</evidence>
<comment type="similarity">
    <text evidence="2">Belongs to the glycosyltransferase 2 family.</text>
</comment>
<keyword evidence="4 6" id="KW-0808">Transferase</keyword>
<dbReference type="RefSeq" id="WP_311421439.1">
    <property type="nucleotide sequence ID" value="NZ_JAVREH010000002.1"/>
</dbReference>
<dbReference type="InterPro" id="IPR001173">
    <property type="entry name" value="Glyco_trans_2-like"/>
</dbReference>
<dbReference type="PANTHER" id="PTHR43179">
    <property type="entry name" value="RHAMNOSYLTRANSFERASE WBBL"/>
    <property type="match status" value="1"/>
</dbReference>
<keyword evidence="7" id="KW-1185">Reference proteome</keyword>
<comment type="pathway">
    <text evidence="1">Cell wall biogenesis; cell wall polysaccharide biosynthesis.</text>
</comment>
<dbReference type="CDD" id="cd00761">
    <property type="entry name" value="Glyco_tranf_GTA_type"/>
    <property type="match status" value="1"/>
</dbReference>
<protein>
    <submittedName>
        <fullName evidence="6">Glycosyltransferase family A protein</fullName>
        <ecNumber evidence="6">2.4.-.-</ecNumber>
    </submittedName>
</protein>
<accession>A0ABU2J6B5</accession>
<sequence>MTVAPELAVVVSTIGRRDPFRRLMESVEKSTVARSVELVVVDQSDDGRCAAVLDERNWSMTVRSATSAPGASLGRNTGLALTTAPLVAFPDDDAWYPEDTLGRVIKAFRTGDAFAGLCGRQVTADGRPSMLRWQHRPGLVTARNFLRTSIMSTMFFDRSWLDKVGPFDEDMGVGSPSWYGACEESDLLLRVIEAGGSVPYDPALLVRQDEPRDQPDQAFVTKMLKYGCGQGHLWRKRRLSRPQLAYYCARKLAAASVRAARGDRTLAAADLAWLRGNIAGFRDVEPKSLHRAADSAWPPS</sequence>
<organism evidence="6 7">
    <name type="scientific">Jatrophihabitans lederbergiae</name>
    <dbReference type="NCBI Taxonomy" id="3075547"/>
    <lineage>
        <taxon>Bacteria</taxon>
        <taxon>Bacillati</taxon>
        <taxon>Actinomycetota</taxon>
        <taxon>Actinomycetes</taxon>
        <taxon>Jatrophihabitantales</taxon>
        <taxon>Jatrophihabitantaceae</taxon>
        <taxon>Jatrophihabitans</taxon>
    </lineage>
</organism>
<gene>
    <name evidence="6" type="ORF">RM423_02645</name>
</gene>
<proteinExistence type="inferred from homology"/>